<keyword evidence="4" id="KW-0520">NAD</keyword>
<name>A0ABP1FY84_9CHLO</name>
<evidence type="ECO:0000256" key="4">
    <source>
        <dbReference type="RuleBase" id="RU000437"/>
    </source>
</evidence>
<dbReference type="Gene3D" id="1.10.1040.10">
    <property type="entry name" value="N-(1-d-carboxylethyl)-l-norvaline Dehydrogenase, domain 2"/>
    <property type="match status" value="1"/>
</dbReference>
<dbReference type="HAMAP" id="MF_00394">
    <property type="entry name" value="NAD_Glyc3P_dehydrog"/>
    <property type="match status" value="1"/>
</dbReference>
<dbReference type="PANTHER" id="PTHR11728:SF1">
    <property type="entry name" value="GLYCEROL-3-PHOSPHATE DEHYDROGENASE [NAD(+)] 2, CHLOROPLASTIC"/>
    <property type="match status" value="1"/>
</dbReference>
<dbReference type="InterPro" id="IPR006168">
    <property type="entry name" value="G3P_DH_NAD-dep"/>
</dbReference>
<proteinExistence type="inferred from homology"/>
<dbReference type="Gene3D" id="3.40.50.720">
    <property type="entry name" value="NAD(P)-binding Rossmann-like Domain"/>
    <property type="match status" value="1"/>
</dbReference>
<organism evidence="9 10">
    <name type="scientific">Coccomyxa viridis</name>
    <dbReference type="NCBI Taxonomy" id="1274662"/>
    <lineage>
        <taxon>Eukaryota</taxon>
        <taxon>Viridiplantae</taxon>
        <taxon>Chlorophyta</taxon>
        <taxon>core chlorophytes</taxon>
        <taxon>Trebouxiophyceae</taxon>
        <taxon>Trebouxiophyceae incertae sedis</taxon>
        <taxon>Coccomyxaceae</taxon>
        <taxon>Coccomyxa</taxon>
    </lineage>
</organism>
<dbReference type="InterPro" id="IPR008927">
    <property type="entry name" value="6-PGluconate_DH-like_C_sf"/>
</dbReference>
<dbReference type="Pfam" id="PF07479">
    <property type="entry name" value="NAD_Gly3P_dh_C"/>
    <property type="match status" value="1"/>
</dbReference>
<dbReference type="Proteomes" id="UP001497392">
    <property type="component" value="Unassembled WGS sequence"/>
</dbReference>
<keyword evidence="10" id="KW-1185">Reference proteome</keyword>
<evidence type="ECO:0000313" key="9">
    <source>
        <dbReference type="EMBL" id="CAL5222507.1"/>
    </source>
</evidence>
<evidence type="ECO:0000256" key="5">
    <source>
        <dbReference type="RuleBase" id="RU361243"/>
    </source>
</evidence>
<keyword evidence="2 4" id="KW-0560">Oxidoreductase</keyword>
<sequence length="506" mass="53674">MATDRKIGATATLMEAFISLPGLPQLQVCHIALQLAAGHTEWPDSESRSSRCTNLLAVASSKGNPKTPKRQFASDLGVEEQQKGLENPPEAGILPEALVSALDTSVEEESRAERRATSAAASTSGSSNAAFATNGGILFHPTEQSQIKESWKHLMRWSRAWRTVEDGTGVLKDIEKVVVFGGGSFGTAMACALARQKGQLNVTLLLRDPYVCKDINERHVNPRYLKEYTLPNNVVATTSFVEAIQGAQYAIHAVPVQHSRKFLESIADVLPPDVPIISVSKGLEVGSGKMMSEVIPSALGRKQPAAFLSGPSFAKEIMDLRPTGVVAASKDKKLARELQCLFASPYLRVNTTTDVTGVEICGALKNVLALAAGIVEGLDLGHNAMAALVAQGCAEIRWLAEKMGAKPATVSGLSGLGDIMLTCYGSLSRNRSVGVRLGRGEALADILASSNQVAEGVSTAGVVVSLARTYRVSLPVLTAVAQVLAGALSPKEAVYEIMNLPQIEEH</sequence>
<dbReference type="EC" id="1.1.1.8" evidence="5"/>
<feature type="domain" description="Glycerol-3-phosphate dehydrogenase NAD-dependent C-terminal" evidence="8">
    <location>
        <begin position="354"/>
        <end position="494"/>
    </location>
</feature>
<feature type="domain" description="Glycerol-3-phosphate dehydrogenase NAD-dependent N-terminal" evidence="7">
    <location>
        <begin position="176"/>
        <end position="334"/>
    </location>
</feature>
<dbReference type="InterPro" id="IPR006109">
    <property type="entry name" value="G3P_DH_NAD-dep_C"/>
</dbReference>
<dbReference type="InterPro" id="IPR013328">
    <property type="entry name" value="6PGD_dom2"/>
</dbReference>
<evidence type="ECO:0000256" key="6">
    <source>
        <dbReference type="SAM" id="MobiDB-lite"/>
    </source>
</evidence>
<evidence type="ECO:0000313" key="10">
    <source>
        <dbReference type="Proteomes" id="UP001497392"/>
    </source>
</evidence>
<dbReference type="NCBIfam" id="NF000940">
    <property type="entry name" value="PRK00094.1-2"/>
    <property type="match status" value="1"/>
</dbReference>
<dbReference type="NCBIfam" id="NF000942">
    <property type="entry name" value="PRK00094.1-4"/>
    <property type="match status" value="1"/>
</dbReference>
<protein>
    <recommendedName>
        <fullName evidence="5">Glycerol-3-phosphate dehydrogenase [NAD(+)]</fullName>
        <ecNumber evidence="5">1.1.1.8</ecNumber>
    </recommendedName>
</protein>
<dbReference type="SUPFAM" id="SSF51735">
    <property type="entry name" value="NAD(P)-binding Rossmann-fold domains"/>
    <property type="match status" value="1"/>
</dbReference>
<evidence type="ECO:0000256" key="3">
    <source>
        <dbReference type="ARBA" id="ARBA00048683"/>
    </source>
</evidence>
<dbReference type="InterPro" id="IPR036291">
    <property type="entry name" value="NAD(P)-bd_dom_sf"/>
</dbReference>
<dbReference type="PROSITE" id="PS00957">
    <property type="entry name" value="NAD_G3PDH"/>
    <property type="match status" value="1"/>
</dbReference>
<dbReference type="SUPFAM" id="SSF48179">
    <property type="entry name" value="6-phosphogluconate dehydrogenase C-terminal domain-like"/>
    <property type="match status" value="1"/>
</dbReference>
<comment type="catalytic activity">
    <reaction evidence="3 5">
        <text>sn-glycerol 3-phosphate + NAD(+) = dihydroxyacetone phosphate + NADH + H(+)</text>
        <dbReference type="Rhea" id="RHEA:11092"/>
        <dbReference type="ChEBI" id="CHEBI:15378"/>
        <dbReference type="ChEBI" id="CHEBI:57540"/>
        <dbReference type="ChEBI" id="CHEBI:57597"/>
        <dbReference type="ChEBI" id="CHEBI:57642"/>
        <dbReference type="ChEBI" id="CHEBI:57945"/>
        <dbReference type="EC" id="1.1.1.8"/>
    </reaction>
</comment>
<comment type="similarity">
    <text evidence="1 4">Belongs to the NAD-dependent glycerol-3-phosphate dehydrogenase family.</text>
</comment>
<reference evidence="9 10" key="1">
    <citation type="submission" date="2024-06" db="EMBL/GenBank/DDBJ databases">
        <authorList>
            <person name="Kraege A."/>
            <person name="Thomma B."/>
        </authorList>
    </citation>
    <scope>NUCLEOTIDE SEQUENCE [LARGE SCALE GENOMIC DNA]</scope>
</reference>
<dbReference type="InterPro" id="IPR011128">
    <property type="entry name" value="G3P_DH_NAD-dep_N"/>
</dbReference>
<dbReference type="EMBL" id="CAXHTA020000007">
    <property type="protein sequence ID" value="CAL5222507.1"/>
    <property type="molecule type" value="Genomic_DNA"/>
</dbReference>
<feature type="region of interest" description="Disordered" evidence="6">
    <location>
        <begin position="104"/>
        <end position="127"/>
    </location>
</feature>
<dbReference type="PANTHER" id="PTHR11728">
    <property type="entry name" value="GLYCEROL-3-PHOSPHATE DEHYDROGENASE"/>
    <property type="match status" value="1"/>
</dbReference>
<gene>
    <name evidence="9" type="primary">g4881</name>
    <name evidence="9" type="ORF">VP750_LOCUS4166</name>
</gene>
<evidence type="ECO:0000256" key="1">
    <source>
        <dbReference type="ARBA" id="ARBA00011009"/>
    </source>
</evidence>
<evidence type="ECO:0000259" key="7">
    <source>
        <dbReference type="Pfam" id="PF01210"/>
    </source>
</evidence>
<dbReference type="Pfam" id="PF01210">
    <property type="entry name" value="NAD_Gly3P_dh_N"/>
    <property type="match status" value="1"/>
</dbReference>
<evidence type="ECO:0000256" key="2">
    <source>
        <dbReference type="ARBA" id="ARBA00023002"/>
    </source>
</evidence>
<accession>A0ABP1FY84</accession>
<feature type="compositionally biased region" description="Low complexity" evidence="6">
    <location>
        <begin position="117"/>
        <end position="127"/>
    </location>
</feature>
<dbReference type="PRINTS" id="PR00077">
    <property type="entry name" value="GPDHDRGNASE"/>
</dbReference>
<comment type="caution">
    <text evidence="9">The sequence shown here is derived from an EMBL/GenBank/DDBJ whole genome shotgun (WGS) entry which is preliminary data.</text>
</comment>
<evidence type="ECO:0000259" key="8">
    <source>
        <dbReference type="Pfam" id="PF07479"/>
    </source>
</evidence>